<gene>
    <name evidence="2" type="ORF">BAUCODRAFT_337802</name>
</gene>
<feature type="chain" id="PRO_5004022151" description="Ig-like domain-containing protein" evidence="1">
    <location>
        <begin position="18"/>
        <end position="133"/>
    </location>
</feature>
<dbReference type="GeneID" id="19112229"/>
<feature type="signal peptide" evidence="1">
    <location>
        <begin position="1"/>
        <end position="17"/>
    </location>
</feature>
<evidence type="ECO:0008006" key="4">
    <source>
        <dbReference type="Google" id="ProtNLM"/>
    </source>
</evidence>
<sequence length="133" mass="13596">MFTYVLLGLGLTAVVNAMPAATTPATVATVYTTTSVSYSTSTLPNSDCGPFTTVPSNYASCSPGCRPIQIPGLLAPPNSNSPYKCSDPPQLITTASTDVGTVTCTAGSTVTTMTPLWGSKWQKCTVASTSTSS</sequence>
<dbReference type="Proteomes" id="UP000011761">
    <property type="component" value="Unassembled WGS sequence"/>
</dbReference>
<accession>M2NJA2</accession>
<reference evidence="2 3" key="1">
    <citation type="journal article" date="2012" name="PLoS Pathog.">
        <title>Diverse lifestyles and strategies of plant pathogenesis encoded in the genomes of eighteen Dothideomycetes fungi.</title>
        <authorList>
            <person name="Ohm R.A."/>
            <person name="Feau N."/>
            <person name="Henrissat B."/>
            <person name="Schoch C.L."/>
            <person name="Horwitz B.A."/>
            <person name="Barry K.W."/>
            <person name="Condon B.J."/>
            <person name="Copeland A.C."/>
            <person name="Dhillon B."/>
            <person name="Glaser F."/>
            <person name="Hesse C.N."/>
            <person name="Kosti I."/>
            <person name="LaButti K."/>
            <person name="Lindquist E.A."/>
            <person name="Lucas S."/>
            <person name="Salamov A.A."/>
            <person name="Bradshaw R.E."/>
            <person name="Ciuffetti L."/>
            <person name="Hamelin R.C."/>
            <person name="Kema G.H.J."/>
            <person name="Lawrence C."/>
            <person name="Scott J.A."/>
            <person name="Spatafora J.W."/>
            <person name="Turgeon B.G."/>
            <person name="de Wit P.J.G.M."/>
            <person name="Zhong S."/>
            <person name="Goodwin S.B."/>
            <person name="Grigoriev I.V."/>
        </authorList>
    </citation>
    <scope>NUCLEOTIDE SEQUENCE [LARGE SCALE GENOMIC DNA]</scope>
    <source>
        <strain evidence="2 3">UAMH 10762</strain>
    </source>
</reference>
<dbReference type="EMBL" id="KB445551">
    <property type="protein sequence ID" value="EMC99474.1"/>
    <property type="molecule type" value="Genomic_DNA"/>
</dbReference>
<organism evidence="2 3">
    <name type="scientific">Baudoinia panamericana (strain UAMH 10762)</name>
    <name type="common">Angels' share fungus</name>
    <name type="synonym">Baudoinia compniacensis (strain UAMH 10762)</name>
    <dbReference type="NCBI Taxonomy" id="717646"/>
    <lineage>
        <taxon>Eukaryota</taxon>
        <taxon>Fungi</taxon>
        <taxon>Dikarya</taxon>
        <taxon>Ascomycota</taxon>
        <taxon>Pezizomycotina</taxon>
        <taxon>Dothideomycetes</taxon>
        <taxon>Dothideomycetidae</taxon>
        <taxon>Mycosphaerellales</taxon>
        <taxon>Teratosphaeriaceae</taxon>
        <taxon>Baudoinia</taxon>
    </lineage>
</organism>
<proteinExistence type="predicted"/>
<dbReference type="RefSeq" id="XP_007673182.1">
    <property type="nucleotide sequence ID" value="XM_007674992.1"/>
</dbReference>
<evidence type="ECO:0000256" key="1">
    <source>
        <dbReference type="SAM" id="SignalP"/>
    </source>
</evidence>
<dbReference type="AlphaFoldDB" id="M2NJA2"/>
<dbReference type="KEGG" id="bcom:BAUCODRAFT_337802"/>
<dbReference type="HOGENOM" id="CLU_1906364_0_0_1"/>
<protein>
    <recommendedName>
        <fullName evidence="4">Ig-like domain-containing protein</fullName>
    </recommendedName>
</protein>
<evidence type="ECO:0000313" key="3">
    <source>
        <dbReference type="Proteomes" id="UP000011761"/>
    </source>
</evidence>
<keyword evidence="3" id="KW-1185">Reference proteome</keyword>
<evidence type="ECO:0000313" key="2">
    <source>
        <dbReference type="EMBL" id="EMC99474.1"/>
    </source>
</evidence>
<name>M2NJA2_BAUPA</name>
<keyword evidence="1" id="KW-0732">Signal</keyword>